<dbReference type="AlphaFoldDB" id="A0AAJ1TFF2"/>
<accession>A0AAJ1TFF2</accession>
<feature type="transmembrane region" description="Helical" evidence="1">
    <location>
        <begin position="30"/>
        <end position="47"/>
    </location>
</feature>
<dbReference type="Proteomes" id="UP001238450">
    <property type="component" value="Unassembled WGS sequence"/>
</dbReference>
<gene>
    <name evidence="2" type="ORF">J2Z48_001602</name>
</gene>
<proteinExistence type="predicted"/>
<dbReference type="RefSeq" id="WP_307252472.1">
    <property type="nucleotide sequence ID" value="NZ_JAUSUV010000006.1"/>
</dbReference>
<dbReference type="EMBL" id="JAUSUV010000006">
    <property type="protein sequence ID" value="MDQ0417429.1"/>
    <property type="molecule type" value="Genomic_DNA"/>
</dbReference>
<organism evidence="2 3">
    <name type="scientific">Croceifilum oryzae</name>
    <dbReference type="NCBI Taxonomy" id="1553429"/>
    <lineage>
        <taxon>Bacteria</taxon>
        <taxon>Bacillati</taxon>
        <taxon>Bacillota</taxon>
        <taxon>Bacilli</taxon>
        <taxon>Bacillales</taxon>
        <taxon>Thermoactinomycetaceae</taxon>
        <taxon>Croceifilum</taxon>
    </lineage>
</organism>
<keyword evidence="3" id="KW-1185">Reference proteome</keyword>
<evidence type="ECO:0000313" key="3">
    <source>
        <dbReference type="Proteomes" id="UP001238450"/>
    </source>
</evidence>
<evidence type="ECO:0000256" key="1">
    <source>
        <dbReference type="SAM" id="Phobius"/>
    </source>
</evidence>
<name>A0AAJ1TFF2_9BACL</name>
<keyword evidence="1" id="KW-0812">Transmembrane</keyword>
<keyword evidence="1" id="KW-1133">Transmembrane helix</keyword>
<feature type="transmembrane region" description="Helical" evidence="1">
    <location>
        <begin position="7"/>
        <end position="24"/>
    </location>
</feature>
<protein>
    <submittedName>
        <fullName evidence="2">Uncharacterized protein</fullName>
    </submittedName>
</protein>
<keyword evidence="1" id="KW-0472">Membrane</keyword>
<sequence length="87" mass="9994">MNISKRLSVGTIIILGLIAIGIMSALRESFWNVVGWIGFIGIIFYLYKKPPIWLQRISGHIPATSTKRKKKSHRFKVIDGSKKHRKF</sequence>
<comment type="caution">
    <text evidence="2">The sequence shown here is derived from an EMBL/GenBank/DDBJ whole genome shotgun (WGS) entry which is preliminary data.</text>
</comment>
<reference evidence="2 3" key="1">
    <citation type="submission" date="2023-07" db="EMBL/GenBank/DDBJ databases">
        <title>Genomic Encyclopedia of Type Strains, Phase IV (KMG-IV): sequencing the most valuable type-strain genomes for metagenomic binning, comparative biology and taxonomic classification.</title>
        <authorList>
            <person name="Goeker M."/>
        </authorList>
    </citation>
    <scope>NUCLEOTIDE SEQUENCE [LARGE SCALE GENOMIC DNA]</scope>
    <source>
        <strain evidence="2 3">DSM 46876</strain>
    </source>
</reference>
<evidence type="ECO:0000313" key="2">
    <source>
        <dbReference type="EMBL" id="MDQ0417429.1"/>
    </source>
</evidence>